<reference evidence="1 2" key="1">
    <citation type="journal article" date="2012" name="Stand. Genomic Sci.">
        <title>Genome sequence of the orange-pigmented seawater bacterium Owenweeksia hongkongensis type strain (UST20020801(T)).</title>
        <authorList>
            <person name="Riedel T."/>
            <person name="Held B."/>
            <person name="Nolan M."/>
            <person name="Lucas S."/>
            <person name="Lapidus A."/>
            <person name="Tice H."/>
            <person name="Del Rio T.G."/>
            <person name="Cheng J.F."/>
            <person name="Han C."/>
            <person name="Tapia R."/>
            <person name="Goodwin L.A."/>
            <person name="Pitluck S."/>
            <person name="Liolios K."/>
            <person name="Mavromatis K."/>
            <person name="Pagani I."/>
            <person name="Ivanova N."/>
            <person name="Mikhailova N."/>
            <person name="Pati A."/>
            <person name="Chen A."/>
            <person name="Palaniappan K."/>
            <person name="Rohde M."/>
            <person name="Tindall B.J."/>
            <person name="Detter J.C."/>
            <person name="Goker M."/>
            <person name="Woyke T."/>
            <person name="Bristow J."/>
            <person name="Eisen J.A."/>
            <person name="Markowitz V."/>
            <person name="Hugenholtz P."/>
            <person name="Klenk H.P."/>
            <person name="Kyrpides N.C."/>
        </authorList>
    </citation>
    <scope>NUCLEOTIDE SEQUENCE</scope>
    <source>
        <strain evidence="2">DSM 17368 / JCM 12287 / NRRL B-23963</strain>
    </source>
</reference>
<proteinExistence type="predicted"/>
<accession>G8R498</accession>
<dbReference type="HOGENOM" id="CLU_2808316_0_0_10"/>
<dbReference type="STRING" id="926562.Oweho_3247"/>
<dbReference type="KEGG" id="oho:Oweho_3247"/>
<keyword evidence="2" id="KW-1185">Reference proteome</keyword>
<evidence type="ECO:0000313" key="2">
    <source>
        <dbReference type="Proteomes" id="UP000005631"/>
    </source>
</evidence>
<sequence length="67" mass="7706">MDALTQKINSLYTPEQQQAELAILTTTILDMKDHFQLLKLFGQLSQNEENSTFFHSPNCPQQNLKPL</sequence>
<gene>
    <name evidence="1" type="ordered locus">Oweho_3247</name>
</gene>
<protein>
    <submittedName>
        <fullName evidence="1">Uncharacterized protein</fullName>
    </submittedName>
</protein>
<organism evidence="1 2">
    <name type="scientific">Owenweeksia hongkongensis (strain DSM 17368 / CIP 108786 / JCM 12287 / NRRL B-23963 / UST20020801)</name>
    <dbReference type="NCBI Taxonomy" id="926562"/>
    <lineage>
        <taxon>Bacteria</taxon>
        <taxon>Pseudomonadati</taxon>
        <taxon>Bacteroidota</taxon>
        <taxon>Flavobacteriia</taxon>
        <taxon>Flavobacteriales</taxon>
        <taxon>Owenweeksiaceae</taxon>
        <taxon>Owenweeksia</taxon>
    </lineage>
</organism>
<name>G8R498_OWEHD</name>
<dbReference type="RefSeq" id="WP_014203545.1">
    <property type="nucleotide sequence ID" value="NC_016599.1"/>
</dbReference>
<evidence type="ECO:0000313" key="1">
    <source>
        <dbReference type="EMBL" id="AEV34198.1"/>
    </source>
</evidence>
<dbReference type="EMBL" id="CP003156">
    <property type="protein sequence ID" value="AEV34198.1"/>
    <property type="molecule type" value="Genomic_DNA"/>
</dbReference>
<dbReference type="AlphaFoldDB" id="G8R498"/>
<dbReference type="Proteomes" id="UP000005631">
    <property type="component" value="Chromosome"/>
</dbReference>